<dbReference type="GO" id="GO:0000981">
    <property type="term" value="F:DNA-binding transcription factor activity, RNA polymerase II-specific"/>
    <property type="evidence" value="ECO:0007669"/>
    <property type="project" value="InterPro"/>
</dbReference>
<reference evidence="2 3" key="1">
    <citation type="journal article" date="2015" name="Genome Biol. Evol.">
        <title>Phylogenomic analyses indicate that early fungi evolved digesting cell walls of algal ancestors of land plants.</title>
        <authorList>
            <person name="Chang Y."/>
            <person name="Wang S."/>
            <person name="Sekimoto S."/>
            <person name="Aerts A.L."/>
            <person name="Choi C."/>
            <person name="Clum A."/>
            <person name="LaButti K.M."/>
            <person name="Lindquist E.A."/>
            <person name="Yee Ngan C."/>
            <person name="Ohm R.A."/>
            <person name="Salamov A.A."/>
            <person name="Grigoriev I.V."/>
            <person name="Spatafora J.W."/>
            <person name="Berbee M.L."/>
        </authorList>
    </citation>
    <scope>NUCLEOTIDE SEQUENCE [LARGE SCALE GENOMIC DNA]</scope>
    <source>
        <strain evidence="2 3">NRRL 28638</strain>
    </source>
</reference>
<dbReference type="Pfam" id="PF00172">
    <property type="entry name" value="Zn_clus"/>
    <property type="match status" value="1"/>
</dbReference>
<dbReference type="CDD" id="cd00067">
    <property type="entry name" value="GAL4"/>
    <property type="match status" value="1"/>
</dbReference>
<evidence type="ECO:0000313" key="2">
    <source>
        <dbReference type="EMBL" id="KXN67425.1"/>
    </source>
</evidence>
<feature type="non-terminal residue" evidence="2">
    <location>
        <position position="55"/>
    </location>
</feature>
<dbReference type="Gene3D" id="4.10.240.10">
    <property type="entry name" value="Zn(2)-C6 fungal-type DNA-binding domain"/>
    <property type="match status" value="1"/>
</dbReference>
<dbReference type="SMART" id="SM00066">
    <property type="entry name" value="GAL4"/>
    <property type="match status" value="1"/>
</dbReference>
<dbReference type="InterPro" id="IPR052783">
    <property type="entry name" value="Metabolic/Drug-Res_Regulator"/>
</dbReference>
<gene>
    <name evidence="2" type="ORF">CONCODRAFT_24974</name>
</gene>
<dbReference type="AlphaFoldDB" id="A0A137NX90"/>
<dbReference type="GO" id="GO:0008270">
    <property type="term" value="F:zinc ion binding"/>
    <property type="evidence" value="ECO:0007669"/>
    <property type="project" value="InterPro"/>
</dbReference>
<dbReference type="PROSITE" id="PS50048">
    <property type="entry name" value="ZN2_CY6_FUNGAL_2"/>
    <property type="match status" value="1"/>
</dbReference>
<dbReference type="SUPFAM" id="SSF57701">
    <property type="entry name" value="Zn2/Cys6 DNA-binding domain"/>
    <property type="match status" value="1"/>
</dbReference>
<dbReference type="PANTHER" id="PTHR47655">
    <property type="entry name" value="QUINIC ACID UTILIZATION ACTIVATOR"/>
    <property type="match status" value="1"/>
</dbReference>
<keyword evidence="3" id="KW-1185">Reference proteome</keyword>
<dbReference type="Proteomes" id="UP000070444">
    <property type="component" value="Unassembled WGS sequence"/>
</dbReference>
<proteinExistence type="predicted"/>
<dbReference type="InterPro" id="IPR036864">
    <property type="entry name" value="Zn2-C6_fun-type_DNA-bd_sf"/>
</dbReference>
<protein>
    <recommendedName>
        <fullName evidence="1">Zn(2)-C6 fungal-type domain-containing protein</fullName>
    </recommendedName>
</protein>
<evidence type="ECO:0000259" key="1">
    <source>
        <dbReference type="PROSITE" id="PS50048"/>
    </source>
</evidence>
<dbReference type="InterPro" id="IPR001138">
    <property type="entry name" value="Zn2Cys6_DnaBD"/>
</dbReference>
<dbReference type="EMBL" id="KQ964637">
    <property type="protein sequence ID" value="KXN67425.1"/>
    <property type="molecule type" value="Genomic_DNA"/>
</dbReference>
<accession>A0A137NX90</accession>
<evidence type="ECO:0000313" key="3">
    <source>
        <dbReference type="Proteomes" id="UP000070444"/>
    </source>
</evidence>
<feature type="domain" description="Zn(2)-C6 fungal-type" evidence="1">
    <location>
        <begin position="17"/>
        <end position="47"/>
    </location>
</feature>
<feature type="non-terminal residue" evidence="2">
    <location>
        <position position="1"/>
    </location>
</feature>
<dbReference type="OrthoDB" id="2563500at2759"/>
<sequence>NNPSNSANPARTRITRACDHCQLRKTKCDSAKPRCSQCVKRNDPCVFTTRVCKRG</sequence>
<organism evidence="2 3">
    <name type="scientific">Conidiobolus coronatus (strain ATCC 28846 / CBS 209.66 / NRRL 28638)</name>
    <name type="common">Delacroixia coronata</name>
    <dbReference type="NCBI Taxonomy" id="796925"/>
    <lineage>
        <taxon>Eukaryota</taxon>
        <taxon>Fungi</taxon>
        <taxon>Fungi incertae sedis</taxon>
        <taxon>Zoopagomycota</taxon>
        <taxon>Entomophthoromycotina</taxon>
        <taxon>Entomophthoromycetes</taxon>
        <taxon>Entomophthorales</taxon>
        <taxon>Ancylistaceae</taxon>
        <taxon>Conidiobolus</taxon>
    </lineage>
</organism>
<name>A0A137NX90_CONC2</name>